<dbReference type="GO" id="GO:0010265">
    <property type="term" value="P:SCF complex assembly"/>
    <property type="evidence" value="ECO:0007669"/>
    <property type="project" value="InterPro"/>
</dbReference>
<reference evidence="5 6" key="1">
    <citation type="submission" date="2014-04" db="EMBL/GenBank/DDBJ databases">
        <authorList>
            <consortium name="DOE Joint Genome Institute"/>
            <person name="Kuo A."/>
            <person name="Kohler A."/>
            <person name="Nagy L.G."/>
            <person name="Floudas D."/>
            <person name="Copeland A."/>
            <person name="Barry K.W."/>
            <person name="Cichocki N."/>
            <person name="Veneault-Fourrey C."/>
            <person name="LaButti K."/>
            <person name="Lindquist E.A."/>
            <person name="Lipzen A."/>
            <person name="Lundell T."/>
            <person name="Morin E."/>
            <person name="Murat C."/>
            <person name="Sun H."/>
            <person name="Tunlid A."/>
            <person name="Henrissat B."/>
            <person name="Grigoriev I.V."/>
            <person name="Hibbett D.S."/>
            <person name="Martin F."/>
            <person name="Nordberg H.P."/>
            <person name="Cantor M.N."/>
            <person name="Hua S.X."/>
        </authorList>
    </citation>
    <scope>NUCLEOTIDE SEQUENCE [LARGE SCALE GENOMIC DNA]</scope>
    <source>
        <strain evidence="5 6">Foug A</strain>
    </source>
</reference>
<dbReference type="Gene3D" id="1.25.10.10">
    <property type="entry name" value="Leucine-rich Repeat Variant"/>
    <property type="match status" value="1"/>
</dbReference>
<dbReference type="InterPro" id="IPR016024">
    <property type="entry name" value="ARM-type_fold"/>
</dbReference>
<evidence type="ECO:0000256" key="1">
    <source>
        <dbReference type="ARBA" id="ARBA00007657"/>
    </source>
</evidence>
<reference evidence="6" key="2">
    <citation type="submission" date="2015-01" db="EMBL/GenBank/DDBJ databases">
        <title>Evolutionary Origins and Diversification of the Mycorrhizal Mutualists.</title>
        <authorList>
            <consortium name="DOE Joint Genome Institute"/>
            <consortium name="Mycorrhizal Genomics Consortium"/>
            <person name="Kohler A."/>
            <person name="Kuo A."/>
            <person name="Nagy L.G."/>
            <person name="Floudas D."/>
            <person name="Copeland A."/>
            <person name="Barry K.W."/>
            <person name="Cichocki N."/>
            <person name="Veneault-Fourrey C."/>
            <person name="LaButti K."/>
            <person name="Lindquist E.A."/>
            <person name="Lipzen A."/>
            <person name="Lundell T."/>
            <person name="Morin E."/>
            <person name="Murat C."/>
            <person name="Riley R."/>
            <person name="Ohm R."/>
            <person name="Sun H."/>
            <person name="Tunlid A."/>
            <person name="Henrissat B."/>
            <person name="Grigoriev I.V."/>
            <person name="Hibbett D.S."/>
            <person name="Martin F."/>
        </authorList>
    </citation>
    <scope>NUCLEOTIDE SEQUENCE [LARGE SCALE GENOMIC DNA]</scope>
    <source>
        <strain evidence="6">Foug A</strain>
    </source>
</reference>
<evidence type="ECO:0000313" key="6">
    <source>
        <dbReference type="Proteomes" id="UP000053989"/>
    </source>
</evidence>
<name>A0A0C3D2H7_9AGAM</name>
<sequence>MGPWQHKVDEGLDARKTAWETLYTQLDTCLHKLDLPTFLTHLLPALTDPSDEIKVLAHLLLGRLSTITLGVPLLLARLDALTPALETTMRGAPITKDTVKQDLERAAELRRSTMRAVAALVKVNAVGNAVGAGATGGTQKFEVFVEDIKRNEQWGMEFRELVG</sequence>
<evidence type="ECO:0000313" key="5">
    <source>
        <dbReference type="EMBL" id="KIM50326.1"/>
    </source>
</evidence>
<dbReference type="InterPro" id="IPR039852">
    <property type="entry name" value="CAND1/CAND2"/>
</dbReference>
<dbReference type="HOGENOM" id="CLU_1628058_0_0_1"/>
<evidence type="ECO:0000256" key="2">
    <source>
        <dbReference type="ARBA" id="ARBA00022737"/>
    </source>
</evidence>
<dbReference type="EMBL" id="KN822504">
    <property type="protein sequence ID" value="KIM50326.1"/>
    <property type="molecule type" value="Genomic_DNA"/>
</dbReference>
<evidence type="ECO:0000259" key="4">
    <source>
        <dbReference type="Pfam" id="PF08623"/>
    </source>
</evidence>
<comment type="similarity">
    <text evidence="1">Belongs to the CAND family.</text>
</comment>
<dbReference type="OrthoDB" id="2688936at2759"/>
<dbReference type="Pfam" id="PF08623">
    <property type="entry name" value="TIP120"/>
    <property type="match status" value="1"/>
</dbReference>
<dbReference type="AlphaFoldDB" id="A0A0C3D2H7"/>
<dbReference type="InParanoid" id="A0A0C3D2H7"/>
<gene>
    <name evidence="5" type="ORF">SCLCIDRAFT_1225418</name>
</gene>
<dbReference type="Proteomes" id="UP000053989">
    <property type="component" value="Unassembled WGS sequence"/>
</dbReference>
<evidence type="ECO:0000256" key="3">
    <source>
        <dbReference type="ARBA" id="ARBA00022786"/>
    </source>
</evidence>
<protein>
    <recommendedName>
        <fullName evidence="4">TATA-binding protein interacting (TIP20) domain-containing protein</fullName>
    </recommendedName>
</protein>
<keyword evidence="2" id="KW-0677">Repeat</keyword>
<organism evidence="5 6">
    <name type="scientific">Scleroderma citrinum Foug A</name>
    <dbReference type="NCBI Taxonomy" id="1036808"/>
    <lineage>
        <taxon>Eukaryota</taxon>
        <taxon>Fungi</taxon>
        <taxon>Dikarya</taxon>
        <taxon>Basidiomycota</taxon>
        <taxon>Agaricomycotina</taxon>
        <taxon>Agaricomycetes</taxon>
        <taxon>Agaricomycetidae</taxon>
        <taxon>Boletales</taxon>
        <taxon>Sclerodermatineae</taxon>
        <taxon>Sclerodermataceae</taxon>
        <taxon>Scleroderma</taxon>
    </lineage>
</organism>
<keyword evidence="6" id="KW-1185">Reference proteome</keyword>
<feature type="domain" description="TATA-binding protein interacting (TIP20)" evidence="4">
    <location>
        <begin position="1"/>
        <end position="148"/>
    </location>
</feature>
<dbReference type="PANTHER" id="PTHR12696">
    <property type="entry name" value="TIP120"/>
    <property type="match status" value="1"/>
</dbReference>
<proteinExistence type="inferred from homology"/>
<keyword evidence="3" id="KW-0833">Ubl conjugation pathway</keyword>
<accession>A0A0C3D2H7</accession>
<dbReference type="InterPro" id="IPR013932">
    <property type="entry name" value="TATA-bd_TIP120"/>
</dbReference>
<dbReference type="STRING" id="1036808.A0A0C3D2H7"/>
<dbReference type="InterPro" id="IPR011989">
    <property type="entry name" value="ARM-like"/>
</dbReference>
<dbReference type="SUPFAM" id="SSF48371">
    <property type="entry name" value="ARM repeat"/>
    <property type="match status" value="1"/>
</dbReference>